<organism evidence="2 3">
    <name type="scientific">Plantibacter flavus</name>
    <dbReference type="NCBI Taxonomy" id="150123"/>
    <lineage>
        <taxon>Bacteria</taxon>
        <taxon>Bacillati</taxon>
        <taxon>Actinomycetota</taxon>
        <taxon>Actinomycetes</taxon>
        <taxon>Micrococcales</taxon>
        <taxon>Microbacteriaceae</taxon>
        <taxon>Plantibacter</taxon>
    </lineage>
</organism>
<protein>
    <submittedName>
        <fullName evidence="2">Uncharacterized protein</fullName>
    </submittedName>
</protein>
<evidence type="ECO:0000313" key="3">
    <source>
        <dbReference type="Proteomes" id="UP000266915"/>
    </source>
</evidence>
<feature type="region of interest" description="Disordered" evidence="1">
    <location>
        <begin position="1"/>
        <end position="28"/>
    </location>
</feature>
<name>A0A3N2C0Z9_9MICO</name>
<proteinExistence type="predicted"/>
<accession>A0A3N2C0Z9</accession>
<sequence>MAAPKKPQDHKEPESEKPKATDVEGGRSVTFPKLTLTEKGKKIPLSVFVSDDAINDFELLDDLRSLDVDSNAARLPAILRRLISDAQYTIVMDVLRDPNTKRVSIVDGSTFIKDLFGAINPN</sequence>
<comment type="caution">
    <text evidence="2">The sequence shown here is derived from an EMBL/GenBank/DDBJ whole genome shotgun (WGS) entry which is preliminary data.</text>
</comment>
<keyword evidence="3" id="KW-1185">Reference proteome</keyword>
<dbReference type="AlphaFoldDB" id="A0A3N2C0Z9"/>
<evidence type="ECO:0000256" key="1">
    <source>
        <dbReference type="SAM" id="MobiDB-lite"/>
    </source>
</evidence>
<dbReference type="Proteomes" id="UP000266915">
    <property type="component" value="Unassembled WGS sequence"/>
</dbReference>
<reference evidence="2 3" key="1">
    <citation type="submission" date="2018-11" db="EMBL/GenBank/DDBJ databases">
        <title>Sequencing the genomes of 1000 actinobacteria strains.</title>
        <authorList>
            <person name="Klenk H.-P."/>
        </authorList>
    </citation>
    <scope>NUCLEOTIDE SEQUENCE [LARGE SCALE GENOMIC DNA]</scope>
    <source>
        <strain evidence="2 3">DSM 14012</strain>
    </source>
</reference>
<dbReference type="EMBL" id="RKHL01000001">
    <property type="protein sequence ID" value="ROR81130.1"/>
    <property type="molecule type" value="Genomic_DNA"/>
</dbReference>
<dbReference type="RefSeq" id="WP_085510367.1">
    <property type="nucleotide sequence ID" value="NZ_FXAP01000001.1"/>
</dbReference>
<feature type="compositionally biased region" description="Basic and acidic residues" evidence="1">
    <location>
        <begin position="1"/>
        <end position="25"/>
    </location>
</feature>
<evidence type="ECO:0000313" key="2">
    <source>
        <dbReference type="EMBL" id="ROR81130.1"/>
    </source>
</evidence>
<gene>
    <name evidence="2" type="ORF">EDD42_1182</name>
</gene>